<evidence type="ECO:0000256" key="2">
    <source>
        <dbReference type="ARBA" id="ARBA00022485"/>
    </source>
</evidence>
<keyword evidence="4" id="KW-0408">Iron</keyword>
<comment type="caution">
    <text evidence="7">The sequence shown here is derived from an EMBL/GenBank/DDBJ whole genome shotgun (WGS) entry which is preliminary data.</text>
</comment>
<feature type="domain" description="NADH-ubiquinone oxidoreductase 51kDa subunit iron-sulphur binding" evidence="6">
    <location>
        <begin position="321"/>
        <end position="366"/>
    </location>
</feature>
<evidence type="ECO:0000256" key="5">
    <source>
        <dbReference type="ARBA" id="ARBA00023014"/>
    </source>
</evidence>
<dbReference type="GO" id="GO:0051539">
    <property type="term" value="F:4 iron, 4 sulfur cluster binding"/>
    <property type="evidence" value="ECO:0007669"/>
    <property type="project" value="UniProtKB-KW"/>
</dbReference>
<evidence type="ECO:0000259" key="6">
    <source>
        <dbReference type="SMART" id="SM00928"/>
    </source>
</evidence>
<proteinExistence type="inferred from homology"/>
<evidence type="ECO:0000256" key="3">
    <source>
        <dbReference type="ARBA" id="ARBA00022723"/>
    </source>
</evidence>
<dbReference type="Gene3D" id="1.20.1440.230">
    <property type="entry name" value="NADH-ubiquinone oxidoreductase 51kDa subunit, iron-sulphur binding domain"/>
    <property type="match status" value="1"/>
</dbReference>
<gene>
    <name evidence="7" type="ORF">MELE44368_23075</name>
</gene>
<accession>A0A439DR63</accession>
<dbReference type="PANTHER" id="PTHR43578">
    <property type="entry name" value="NADH-QUINONE OXIDOREDUCTASE SUBUNIT F"/>
    <property type="match status" value="1"/>
</dbReference>
<dbReference type="SUPFAM" id="SSF142984">
    <property type="entry name" value="Nqo1 middle domain-like"/>
    <property type="match status" value="1"/>
</dbReference>
<dbReference type="SUPFAM" id="SSF140490">
    <property type="entry name" value="Nqo1C-terminal domain-like"/>
    <property type="match status" value="1"/>
</dbReference>
<protein>
    <submittedName>
        <fullName evidence="7">Respiratory-chain NADH dehydrogenase domain-containing protein</fullName>
    </submittedName>
</protein>
<dbReference type="EMBL" id="ATDN01000024">
    <property type="protein sequence ID" value="RWA18293.1"/>
    <property type="molecule type" value="Genomic_DNA"/>
</dbReference>
<sequence length="433" mass="45135">MTSTTTDLTVAAWPDCAPRLLRPGAVGPESYAEYTRAGGYRQLSDAGALLEQVDLSGLLGRGGAAFPLGTKLRTVRDAGLRGSETVVVANGEEGEPASVKDRWLLRVRPHLVLDGLRLAAAVVGAGRVYVYVSDDRAATAVTGALAELAPDVFGDTEVTVVTVEPGYVAGEETAAVRRINGGPAKPTDKPPRPFEEGVLGLPTMVSNVETLANLPFIHEHGAQRYRAVGTPMSPGTFLATITGAGRPPALYEIPYGAAFSTLLEVHGVDAESVRGALMGGYFAGLLNSDVLDATLDNESIRRLGAGLGCGAISILTEDCPVAVAASVMSYFDRENAGQCGSCFNGTAAMAAVTCALRDGVATDEDVARLERWSVVLRGRGACGTLDGATNIAASLLRQFPQVVSRHLGNDCPACRTTAFTAVRPYEVEAVAQT</sequence>
<evidence type="ECO:0000256" key="4">
    <source>
        <dbReference type="ARBA" id="ARBA00023004"/>
    </source>
</evidence>
<evidence type="ECO:0000256" key="1">
    <source>
        <dbReference type="ARBA" id="ARBA00007523"/>
    </source>
</evidence>
<dbReference type="GO" id="GO:0046872">
    <property type="term" value="F:metal ion binding"/>
    <property type="evidence" value="ECO:0007669"/>
    <property type="project" value="UniProtKB-KW"/>
</dbReference>
<evidence type="ECO:0000313" key="8">
    <source>
        <dbReference type="Proteomes" id="UP000287177"/>
    </source>
</evidence>
<dbReference type="Proteomes" id="UP000287177">
    <property type="component" value="Unassembled WGS sequence"/>
</dbReference>
<name>A0A439DR63_9MYCO</name>
<dbReference type="SMART" id="SM00928">
    <property type="entry name" value="NADH_4Fe-4S"/>
    <property type="match status" value="1"/>
</dbReference>
<dbReference type="Gene3D" id="3.10.20.600">
    <property type="match status" value="1"/>
</dbReference>
<keyword evidence="3" id="KW-0479">Metal-binding</keyword>
<dbReference type="InterPro" id="IPR019575">
    <property type="entry name" value="Nuop51_4Fe4S-bd"/>
</dbReference>
<dbReference type="SUPFAM" id="SSF142019">
    <property type="entry name" value="Nqo1 FMN-binding domain-like"/>
    <property type="match status" value="1"/>
</dbReference>
<dbReference type="PANTHER" id="PTHR43578:SF3">
    <property type="entry name" value="NADH-QUINONE OXIDOREDUCTASE SUBUNIT F"/>
    <property type="match status" value="1"/>
</dbReference>
<evidence type="ECO:0000313" key="7">
    <source>
        <dbReference type="EMBL" id="RWA18293.1"/>
    </source>
</evidence>
<dbReference type="Pfam" id="PF10589">
    <property type="entry name" value="NADH_4Fe-4S"/>
    <property type="match status" value="1"/>
</dbReference>
<comment type="similarity">
    <text evidence="1">Belongs to the complex I 51 kDa subunit family.</text>
</comment>
<dbReference type="InterPro" id="IPR037225">
    <property type="entry name" value="Nuo51_FMN-bd_sf"/>
</dbReference>
<keyword evidence="5" id="KW-0411">Iron-sulfur</keyword>
<dbReference type="InterPro" id="IPR037207">
    <property type="entry name" value="Nuop51_4Fe4S-bd_sf"/>
</dbReference>
<keyword evidence="8" id="KW-1185">Reference proteome</keyword>
<keyword evidence="2" id="KW-0004">4Fe-4S</keyword>
<dbReference type="RefSeq" id="WP_128109621.1">
    <property type="nucleotide sequence ID" value="NZ_ATDN01000024.1"/>
</dbReference>
<reference evidence="7 8" key="1">
    <citation type="submission" date="2013-06" db="EMBL/GenBank/DDBJ databases">
        <title>The draft sequence of the Mycobacterium elephantis genome.</title>
        <authorList>
            <person name="Pettersson F.B."/>
            <person name="Das S."/>
            <person name="Dasgupta S."/>
            <person name="Bhattacharya A."/>
            <person name="Kirsebom L.A."/>
        </authorList>
    </citation>
    <scope>NUCLEOTIDE SEQUENCE [LARGE SCALE GENOMIC DNA]</scope>
    <source>
        <strain evidence="7 8">DSM 44368</strain>
    </source>
</reference>
<dbReference type="AlphaFoldDB" id="A0A439DR63"/>
<organism evidence="7 8">
    <name type="scientific">Mycolicibacterium elephantis DSM 44368</name>
    <dbReference type="NCBI Taxonomy" id="1335622"/>
    <lineage>
        <taxon>Bacteria</taxon>
        <taxon>Bacillati</taxon>
        <taxon>Actinomycetota</taxon>
        <taxon>Actinomycetes</taxon>
        <taxon>Mycobacteriales</taxon>
        <taxon>Mycobacteriaceae</taxon>
        <taxon>Mycolicibacterium</taxon>
    </lineage>
</organism>
<dbReference type="InterPro" id="IPR011538">
    <property type="entry name" value="Nuo51_FMN-bd"/>
</dbReference>
<dbReference type="Gene3D" id="3.40.50.11540">
    <property type="entry name" value="NADH-ubiquinone oxidoreductase 51kDa subunit"/>
    <property type="match status" value="1"/>
</dbReference>
<dbReference type="Pfam" id="PF01512">
    <property type="entry name" value="Complex1_51K"/>
    <property type="match status" value="1"/>
</dbReference>